<reference evidence="2" key="1">
    <citation type="submission" date="2020-05" db="EMBL/GenBank/DDBJ databases">
        <authorList>
            <person name="Chiriac C."/>
            <person name="Salcher M."/>
            <person name="Ghai R."/>
            <person name="Kavagutti S V."/>
        </authorList>
    </citation>
    <scope>NUCLEOTIDE SEQUENCE</scope>
</reference>
<dbReference type="SUPFAM" id="SSF159659">
    <property type="entry name" value="Cgl1923-like"/>
    <property type="match status" value="1"/>
</dbReference>
<dbReference type="EMBL" id="CAEZXK010000020">
    <property type="protein sequence ID" value="CAB4689131.1"/>
    <property type="molecule type" value="Genomic_DNA"/>
</dbReference>
<dbReference type="Gene3D" id="3.40.50.10900">
    <property type="entry name" value="PAC-like subunit"/>
    <property type="match status" value="1"/>
</dbReference>
<dbReference type="AlphaFoldDB" id="A0A6J6NQU3"/>
<protein>
    <submittedName>
        <fullName evidence="2">Unannotated protein</fullName>
    </submittedName>
</protein>
<evidence type="ECO:0000256" key="1">
    <source>
        <dbReference type="SAM" id="MobiDB-lite"/>
    </source>
</evidence>
<name>A0A6J6NQU3_9ZZZZ</name>
<sequence>MVEPSELYELHNDDFDVPSGLHLIAGLTGFTDAGSTIEQFSQHVFDNLQHRVVALFDNDELLDYRSRRPVMYFEKDHISSYEPSMLALYLVTDEVGQKFLFLHGYEPDFKWESFTQAVFDLIDFFEVEDFAWVHSIPFPIPHSRPVGVTISGNRKDIIDRVSEWKPQTQVPGNVLHLLEFRFAEEDFPTAGFVMLVPHYLSDLSYPQAAVMAFEQISSITGLVFPTDSLRESATKFSVDLERKISDNPELAKLVTSLEDGFSSDESNSRGPRIRAPKTEVPSADEIASELEDYLTLRRKQSDEGQI</sequence>
<evidence type="ECO:0000313" key="2">
    <source>
        <dbReference type="EMBL" id="CAB4689131.1"/>
    </source>
</evidence>
<dbReference type="InterPro" id="IPR008492">
    <property type="entry name" value="Rv2714-like"/>
</dbReference>
<dbReference type="Pfam" id="PF09754">
    <property type="entry name" value="PAC2"/>
    <property type="match status" value="1"/>
</dbReference>
<dbReference type="InterPro" id="IPR038389">
    <property type="entry name" value="PSMG2_sf"/>
</dbReference>
<accession>A0A6J6NQU3</accession>
<gene>
    <name evidence="2" type="ORF">UFOPK2370_00830</name>
</gene>
<organism evidence="2">
    <name type="scientific">freshwater metagenome</name>
    <dbReference type="NCBI Taxonomy" id="449393"/>
    <lineage>
        <taxon>unclassified sequences</taxon>
        <taxon>metagenomes</taxon>
        <taxon>ecological metagenomes</taxon>
    </lineage>
</organism>
<proteinExistence type="predicted"/>
<dbReference type="PIRSF" id="PIRSF028754">
    <property type="entry name" value="UCP028754"/>
    <property type="match status" value="1"/>
</dbReference>
<feature type="region of interest" description="Disordered" evidence="1">
    <location>
        <begin position="257"/>
        <end position="284"/>
    </location>
</feature>
<dbReference type="InterPro" id="IPR019151">
    <property type="entry name" value="Proteasome_assmbl_chaperone_2"/>
</dbReference>